<evidence type="ECO:0000256" key="1">
    <source>
        <dbReference type="SAM" id="MobiDB-lite"/>
    </source>
</evidence>
<evidence type="ECO:0000313" key="2">
    <source>
        <dbReference type="EMBL" id="MFC3963404.1"/>
    </source>
</evidence>
<proteinExistence type="predicted"/>
<organism evidence="2 3">
    <name type="scientific">Nocardia jiangsuensis</name>
    <dbReference type="NCBI Taxonomy" id="1691563"/>
    <lineage>
        <taxon>Bacteria</taxon>
        <taxon>Bacillati</taxon>
        <taxon>Actinomycetota</taxon>
        <taxon>Actinomycetes</taxon>
        <taxon>Mycobacteriales</taxon>
        <taxon>Nocardiaceae</taxon>
        <taxon>Nocardia</taxon>
    </lineage>
</organism>
<gene>
    <name evidence="2" type="ORF">ACFO0B_15540</name>
</gene>
<feature type="region of interest" description="Disordered" evidence="1">
    <location>
        <begin position="61"/>
        <end position="87"/>
    </location>
</feature>
<protein>
    <submittedName>
        <fullName evidence="2">Uncharacterized protein</fullName>
    </submittedName>
</protein>
<feature type="compositionally biased region" description="Polar residues" evidence="1">
    <location>
        <begin position="67"/>
        <end position="76"/>
    </location>
</feature>
<name>A0ABV8DUA4_9NOCA</name>
<dbReference type="EMBL" id="JBHSAX010000014">
    <property type="protein sequence ID" value="MFC3963404.1"/>
    <property type="molecule type" value="Genomic_DNA"/>
</dbReference>
<feature type="compositionally biased region" description="Basic and acidic residues" evidence="1">
    <location>
        <begin position="77"/>
        <end position="87"/>
    </location>
</feature>
<accession>A0ABV8DUA4</accession>
<dbReference type="Proteomes" id="UP001595696">
    <property type="component" value="Unassembled WGS sequence"/>
</dbReference>
<sequence length="87" mass="9919">MTALITLFALTTFGLLAYYYAPRDGEPPWYPERFRSFPSNDPGPSSYDMHRQIADLDALRAREEKYQASSTETPDSGTERSTHREVA</sequence>
<evidence type="ECO:0000313" key="3">
    <source>
        <dbReference type="Proteomes" id="UP001595696"/>
    </source>
</evidence>
<keyword evidence="3" id="KW-1185">Reference proteome</keyword>
<comment type="caution">
    <text evidence="2">The sequence shown here is derived from an EMBL/GenBank/DDBJ whole genome shotgun (WGS) entry which is preliminary data.</text>
</comment>
<dbReference type="RefSeq" id="WP_378613149.1">
    <property type="nucleotide sequence ID" value="NZ_JBHSAX010000014.1"/>
</dbReference>
<reference evidence="3" key="1">
    <citation type="journal article" date="2019" name="Int. J. Syst. Evol. Microbiol.">
        <title>The Global Catalogue of Microorganisms (GCM) 10K type strain sequencing project: providing services to taxonomists for standard genome sequencing and annotation.</title>
        <authorList>
            <consortium name="The Broad Institute Genomics Platform"/>
            <consortium name="The Broad Institute Genome Sequencing Center for Infectious Disease"/>
            <person name="Wu L."/>
            <person name="Ma J."/>
        </authorList>
    </citation>
    <scope>NUCLEOTIDE SEQUENCE [LARGE SCALE GENOMIC DNA]</scope>
    <source>
        <strain evidence="3">CGMCC 4.7330</strain>
    </source>
</reference>